<feature type="domain" description="PDZ" evidence="4">
    <location>
        <begin position="251"/>
        <end position="305"/>
    </location>
</feature>
<dbReference type="PANTHER" id="PTHR43343">
    <property type="entry name" value="PEPTIDASE S12"/>
    <property type="match status" value="1"/>
</dbReference>
<dbReference type="InterPro" id="IPR009003">
    <property type="entry name" value="Peptidase_S1_PA"/>
</dbReference>
<dbReference type="SMART" id="SM00228">
    <property type="entry name" value="PDZ"/>
    <property type="match status" value="1"/>
</dbReference>
<dbReference type="Proteomes" id="UP000604161">
    <property type="component" value="Unassembled WGS sequence"/>
</dbReference>
<dbReference type="PRINTS" id="PR00834">
    <property type="entry name" value="PROTEASES2C"/>
</dbReference>
<keyword evidence="3" id="KW-0812">Transmembrane</keyword>
<keyword evidence="3" id="KW-0472">Membrane</keyword>
<proteinExistence type="predicted"/>
<feature type="transmembrane region" description="Helical" evidence="3">
    <location>
        <begin position="6"/>
        <end position="27"/>
    </location>
</feature>
<gene>
    <name evidence="5" type="ORF">IF202_11685</name>
</gene>
<dbReference type="Pfam" id="PF13180">
    <property type="entry name" value="PDZ_2"/>
    <property type="match status" value="1"/>
</dbReference>
<comment type="caution">
    <text evidence="5">The sequence shown here is derived from an EMBL/GenBank/DDBJ whole genome shotgun (WGS) entry which is preliminary data.</text>
</comment>
<evidence type="ECO:0000256" key="3">
    <source>
        <dbReference type="SAM" id="Phobius"/>
    </source>
</evidence>
<evidence type="ECO:0000256" key="1">
    <source>
        <dbReference type="ARBA" id="ARBA00022670"/>
    </source>
</evidence>
<dbReference type="SUPFAM" id="SSF50156">
    <property type="entry name" value="PDZ domain-like"/>
    <property type="match status" value="1"/>
</dbReference>
<dbReference type="InterPro" id="IPR001940">
    <property type="entry name" value="Peptidase_S1C"/>
</dbReference>
<keyword evidence="3" id="KW-1133">Transmembrane helix</keyword>
<evidence type="ECO:0000313" key="5">
    <source>
        <dbReference type="EMBL" id="MBD5771714.1"/>
    </source>
</evidence>
<reference evidence="5 6" key="1">
    <citation type="submission" date="2020-09" db="EMBL/GenBank/DDBJ databases">
        <title>Marinomonas sp. nov., isolated from the cysticercosis algae of Qingdao, China.</title>
        <authorList>
            <person name="Sun X."/>
        </authorList>
    </citation>
    <scope>NUCLEOTIDE SEQUENCE [LARGE SCALE GENOMIC DNA]</scope>
    <source>
        <strain evidence="5 6">SM2066</strain>
    </source>
</reference>
<accession>A0ABR8P1R5</accession>
<dbReference type="Gene3D" id="2.40.10.120">
    <property type="match status" value="1"/>
</dbReference>
<dbReference type="Gene3D" id="2.30.42.10">
    <property type="match status" value="1"/>
</dbReference>
<dbReference type="EMBL" id="JACYFC010000003">
    <property type="protein sequence ID" value="MBD5771714.1"/>
    <property type="molecule type" value="Genomic_DNA"/>
</dbReference>
<evidence type="ECO:0000313" key="6">
    <source>
        <dbReference type="Proteomes" id="UP000604161"/>
    </source>
</evidence>
<protein>
    <submittedName>
        <fullName evidence="5">Trypsin-like peptidase domain-containing protein</fullName>
    </submittedName>
</protein>
<evidence type="ECO:0000256" key="2">
    <source>
        <dbReference type="ARBA" id="ARBA00022801"/>
    </source>
</evidence>
<dbReference type="PANTHER" id="PTHR43343:SF3">
    <property type="entry name" value="PROTEASE DO-LIKE 8, CHLOROPLASTIC"/>
    <property type="match status" value="1"/>
</dbReference>
<organism evidence="5 6">
    <name type="scientific">Marinomonas colpomeniae</name>
    <dbReference type="NCBI Taxonomy" id="2774408"/>
    <lineage>
        <taxon>Bacteria</taxon>
        <taxon>Pseudomonadati</taxon>
        <taxon>Pseudomonadota</taxon>
        <taxon>Gammaproteobacteria</taxon>
        <taxon>Oceanospirillales</taxon>
        <taxon>Oceanospirillaceae</taxon>
        <taxon>Marinomonas</taxon>
    </lineage>
</organism>
<keyword evidence="6" id="KW-1185">Reference proteome</keyword>
<sequence length="352" mass="37439">MNQKTYLTPIIISILAGTCIGLTTLLIQEKKKTSDFSYSKSVEIATPSVVNIYSQILQNKTTIEPDKVSHDLNLGSGVIATTNGFILTNHHVIQNAESIVVALNDNRRVNAKIIGSDPSTDLAILKIDLLNLPSIQIGKSSEVSIGDRILAIGNPFGIGQTVTAGIISAKGRNSIGLNTYENFLQTDAAINPGNSGGALVNLKGELIGISSAIYSSTGGSQGIGFATPVDDAIKVMKDIIKHGEVVRGYLGMEAQKVTPSLAKNLSLSVNHGLIVNDVTKQSPAEKAGIEVGDIILKVNNNPSEDPFQVKHLITSLKPGTSISIFGIRGQQSYQANILLEKQPTMRRAANQY</sequence>
<dbReference type="InterPro" id="IPR036034">
    <property type="entry name" value="PDZ_sf"/>
</dbReference>
<dbReference type="SUPFAM" id="SSF50494">
    <property type="entry name" value="Trypsin-like serine proteases"/>
    <property type="match status" value="1"/>
</dbReference>
<name>A0ABR8P1R5_9GAMM</name>
<keyword evidence="2" id="KW-0378">Hydrolase</keyword>
<keyword evidence="1" id="KW-0645">Protease</keyword>
<dbReference type="Pfam" id="PF13365">
    <property type="entry name" value="Trypsin_2"/>
    <property type="match status" value="1"/>
</dbReference>
<evidence type="ECO:0000259" key="4">
    <source>
        <dbReference type="PROSITE" id="PS50106"/>
    </source>
</evidence>
<dbReference type="InterPro" id="IPR001478">
    <property type="entry name" value="PDZ"/>
</dbReference>
<dbReference type="InterPro" id="IPR051201">
    <property type="entry name" value="Chloro_Bact_Ser_Proteases"/>
</dbReference>
<dbReference type="PROSITE" id="PS50106">
    <property type="entry name" value="PDZ"/>
    <property type="match status" value="1"/>
</dbReference>